<proteinExistence type="predicted"/>
<name>A0A1H3D3G2_9FLAO</name>
<dbReference type="RefSeq" id="WP_139262328.1">
    <property type="nucleotide sequence ID" value="NZ_FNMV01000012.1"/>
</dbReference>
<dbReference type="OrthoDB" id="1376686at2"/>
<dbReference type="EMBL" id="FNMV01000012">
    <property type="protein sequence ID" value="SDX60189.1"/>
    <property type="molecule type" value="Genomic_DNA"/>
</dbReference>
<gene>
    <name evidence="1" type="ORF">SAMN05444338_11268</name>
</gene>
<evidence type="ECO:0000313" key="1">
    <source>
        <dbReference type="EMBL" id="SDX60189.1"/>
    </source>
</evidence>
<evidence type="ECO:0000313" key="2">
    <source>
        <dbReference type="Proteomes" id="UP000198569"/>
    </source>
</evidence>
<dbReference type="STRING" id="229203.SAMN05444338_11268"/>
<keyword evidence="2" id="KW-1185">Reference proteome</keyword>
<organism evidence="1 2">
    <name type="scientific">Flavobacterium degerlachei</name>
    <dbReference type="NCBI Taxonomy" id="229203"/>
    <lineage>
        <taxon>Bacteria</taxon>
        <taxon>Pseudomonadati</taxon>
        <taxon>Bacteroidota</taxon>
        <taxon>Flavobacteriia</taxon>
        <taxon>Flavobacteriales</taxon>
        <taxon>Flavobacteriaceae</taxon>
        <taxon>Flavobacterium</taxon>
    </lineage>
</organism>
<dbReference type="Proteomes" id="UP000198569">
    <property type="component" value="Unassembled WGS sequence"/>
</dbReference>
<sequence length="196" mass="22831">MKKLEVLAENEFNMICDCLNGVVIDLEPIEWRINITDDLMESGYALKSEWNVDIDDLEYKLDSLSNVEFLKLLVKVDLFWQTDDSNYESFNRISPKAKILEITDETEKHVPIIWNSERGPLDDFYIVALGLNLDYIIYVHDFEGGNKSIWASSEADLLECMFKISESSYFGSIDSLHNSLKKGDWFYFNEENKIIQ</sequence>
<dbReference type="AlphaFoldDB" id="A0A1H3D3G2"/>
<protein>
    <submittedName>
        <fullName evidence="1">Uncharacterized protein</fullName>
    </submittedName>
</protein>
<accession>A0A1H3D3G2</accession>
<reference evidence="2" key="1">
    <citation type="submission" date="2016-10" db="EMBL/GenBank/DDBJ databases">
        <authorList>
            <person name="Varghese N."/>
            <person name="Submissions S."/>
        </authorList>
    </citation>
    <scope>NUCLEOTIDE SEQUENCE [LARGE SCALE GENOMIC DNA]</scope>
    <source>
        <strain evidence="2">DSM 15718</strain>
    </source>
</reference>